<feature type="region of interest" description="Disordered" evidence="1">
    <location>
        <begin position="1"/>
        <end position="51"/>
    </location>
</feature>
<comment type="caution">
    <text evidence="2">The sequence shown here is derived from an EMBL/GenBank/DDBJ whole genome shotgun (WGS) entry which is preliminary data.</text>
</comment>
<evidence type="ECO:0000313" key="2">
    <source>
        <dbReference type="EMBL" id="TNV72465.1"/>
    </source>
</evidence>
<organism evidence="2 3">
    <name type="scientific">Halteria grandinella</name>
    <dbReference type="NCBI Taxonomy" id="5974"/>
    <lineage>
        <taxon>Eukaryota</taxon>
        <taxon>Sar</taxon>
        <taxon>Alveolata</taxon>
        <taxon>Ciliophora</taxon>
        <taxon>Intramacronucleata</taxon>
        <taxon>Spirotrichea</taxon>
        <taxon>Stichotrichia</taxon>
        <taxon>Sporadotrichida</taxon>
        <taxon>Halteriidae</taxon>
        <taxon>Halteria</taxon>
    </lineage>
</organism>
<protein>
    <submittedName>
        <fullName evidence="2">Uncharacterized protein</fullName>
    </submittedName>
</protein>
<feature type="compositionally biased region" description="Polar residues" evidence="1">
    <location>
        <begin position="1"/>
        <end position="25"/>
    </location>
</feature>
<sequence length="353" mass="38718">MTSPLMISSPDGTTVPANRNSNANTDLKRNRYAPPPIDDDTLDFNRQKRKPELTPAQIEAMKVAMLMKDTLANEKSLQVPLALTQKSIDLDGTMGSTEDSGHSGHKKSKKKSHPSERENSLFNRVALSHPDEIINQVVKNRNQLITFEQSELKFMSNLKKKLFAGINSIQDKSFMMGSASTTYDSLVSQVRALEEMSQQSVSSQTKNLYKRNLARKAARLTQQGSPNEALFSPTNGKQVSFAHNTSVFNPQARGISPDYPNHSLTNLPKLKHQLGGTANQGGLLSLSQEKFSIGANLVQLRKGGANPIIGRTQDILSSARGENMVANLMSPRMSKVPRQNGAVALPQGLQQIK</sequence>
<gene>
    <name evidence="2" type="ORF">FGO68_gene6304</name>
</gene>
<keyword evidence="3" id="KW-1185">Reference proteome</keyword>
<reference evidence="2" key="1">
    <citation type="submission" date="2019-06" db="EMBL/GenBank/DDBJ databases">
        <authorList>
            <person name="Zheng W."/>
        </authorList>
    </citation>
    <scope>NUCLEOTIDE SEQUENCE</scope>
    <source>
        <strain evidence="2">QDHG01</strain>
    </source>
</reference>
<feature type="compositionally biased region" description="Basic residues" evidence="1">
    <location>
        <begin position="103"/>
        <end position="112"/>
    </location>
</feature>
<dbReference type="AlphaFoldDB" id="A0A8J8ND87"/>
<dbReference type="EMBL" id="RRYP01022251">
    <property type="protein sequence ID" value="TNV72465.1"/>
    <property type="molecule type" value="Genomic_DNA"/>
</dbReference>
<proteinExistence type="predicted"/>
<name>A0A8J8ND87_HALGN</name>
<evidence type="ECO:0000313" key="3">
    <source>
        <dbReference type="Proteomes" id="UP000785679"/>
    </source>
</evidence>
<evidence type="ECO:0000256" key="1">
    <source>
        <dbReference type="SAM" id="MobiDB-lite"/>
    </source>
</evidence>
<accession>A0A8J8ND87</accession>
<dbReference type="Proteomes" id="UP000785679">
    <property type="component" value="Unassembled WGS sequence"/>
</dbReference>
<feature type="region of interest" description="Disordered" evidence="1">
    <location>
        <begin position="90"/>
        <end position="119"/>
    </location>
</feature>